<reference evidence="3" key="1">
    <citation type="submission" date="2017-11" db="EMBL/GenBank/DDBJ databases">
        <authorList>
            <person name="Zhu W."/>
        </authorList>
    </citation>
    <scope>NUCLEOTIDE SEQUENCE [LARGE SCALE GENOMIC DNA]</scope>
    <source>
        <strain evidence="3">CAU 1051</strain>
    </source>
</reference>
<evidence type="ECO:0008006" key="4">
    <source>
        <dbReference type="Google" id="ProtNLM"/>
    </source>
</evidence>
<keyword evidence="1" id="KW-0812">Transmembrane</keyword>
<keyword evidence="1" id="KW-0472">Membrane</keyword>
<comment type="caution">
    <text evidence="2">The sequence shown here is derived from an EMBL/GenBank/DDBJ whole genome shotgun (WGS) entry which is preliminary data.</text>
</comment>
<name>A0A3D8Q2P3_9BACI</name>
<gene>
    <name evidence="2" type="ORF">CWR45_00115</name>
</gene>
<proteinExistence type="predicted"/>
<dbReference type="Pfam" id="PF15980">
    <property type="entry name" value="ComGF"/>
    <property type="match status" value="1"/>
</dbReference>
<dbReference type="Proteomes" id="UP000256520">
    <property type="component" value="Unassembled WGS sequence"/>
</dbReference>
<dbReference type="AlphaFoldDB" id="A0A3D8Q2P3"/>
<evidence type="ECO:0000313" key="2">
    <source>
        <dbReference type="EMBL" id="RDW21931.1"/>
    </source>
</evidence>
<evidence type="ECO:0000313" key="3">
    <source>
        <dbReference type="Proteomes" id="UP000256520"/>
    </source>
</evidence>
<sequence>MLEKEKRPSAYLEYMLHERGFTFVSMLFAITILFITLPFTGYLLNGTTNTSNYEQISVYQFFQFLRDEVIRSTDISITDGKLQLLQKINNKPAITTIEKYDSLIRRQVDGTGHEIFLFDVKELTFIHDPIGFLIRVTTLQGNAYEKRIVFYE</sequence>
<accession>A0A3D8Q2P3</accession>
<evidence type="ECO:0000256" key="1">
    <source>
        <dbReference type="SAM" id="Phobius"/>
    </source>
</evidence>
<protein>
    <recommendedName>
        <fullName evidence="4">Competence protein ComGF</fullName>
    </recommendedName>
</protein>
<dbReference type="RefSeq" id="WP_115747764.1">
    <property type="nucleotide sequence ID" value="NZ_PIOD01000001.1"/>
</dbReference>
<dbReference type="InterPro" id="IPR016977">
    <property type="entry name" value="ComGF"/>
</dbReference>
<dbReference type="EMBL" id="PIOD01000001">
    <property type="protein sequence ID" value="RDW21931.1"/>
    <property type="molecule type" value="Genomic_DNA"/>
</dbReference>
<keyword evidence="1" id="KW-1133">Transmembrane helix</keyword>
<organism evidence="2 3">
    <name type="scientific">Oceanobacillus chungangensis</name>
    <dbReference type="NCBI Taxonomy" id="1229152"/>
    <lineage>
        <taxon>Bacteria</taxon>
        <taxon>Bacillati</taxon>
        <taxon>Bacillota</taxon>
        <taxon>Bacilli</taxon>
        <taxon>Bacillales</taxon>
        <taxon>Bacillaceae</taxon>
        <taxon>Oceanobacillus</taxon>
    </lineage>
</organism>
<dbReference type="OrthoDB" id="2361316at2"/>
<feature type="transmembrane region" description="Helical" evidence="1">
    <location>
        <begin position="21"/>
        <end position="44"/>
    </location>
</feature>
<keyword evidence="3" id="KW-1185">Reference proteome</keyword>